<feature type="domain" description="F-box" evidence="2">
    <location>
        <begin position="1321"/>
        <end position="1357"/>
    </location>
</feature>
<gene>
    <name evidence="3" type="ORF">HID58_021714</name>
</gene>
<dbReference type="Proteomes" id="UP000824890">
    <property type="component" value="Unassembled WGS sequence"/>
</dbReference>
<dbReference type="InterPro" id="IPR036047">
    <property type="entry name" value="F-box-like_dom_sf"/>
</dbReference>
<dbReference type="InterPro" id="IPR050232">
    <property type="entry name" value="FBL13/AtMIF1-like"/>
</dbReference>
<dbReference type="SMART" id="SM00579">
    <property type="entry name" value="FBD"/>
    <property type="match status" value="3"/>
</dbReference>
<dbReference type="EMBL" id="JAGKQM010000006">
    <property type="protein sequence ID" value="KAH0921696.1"/>
    <property type="molecule type" value="Genomic_DNA"/>
</dbReference>
<dbReference type="Pfam" id="PF07723">
    <property type="entry name" value="LRR_2"/>
    <property type="match status" value="2"/>
</dbReference>
<keyword evidence="4" id="KW-1185">Reference proteome</keyword>
<accession>A0ABQ8CZJ1</accession>
<evidence type="ECO:0000256" key="1">
    <source>
        <dbReference type="SAM" id="MobiDB-lite"/>
    </source>
</evidence>
<dbReference type="InterPro" id="IPR055411">
    <property type="entry name" value="LRR_FXL15/At3g58940/PEG3-like"/>
</dbReference>
<dbReference type="InterPro" id="IPR006566">
    <property type="entry name" value="FBD"/>
</dbReference>
<dbReference type="Pfam" id="PF08387">
    <property type="entry name" value="FBD"/>
    <property type="match status" value="3"/>
</dbReference>
<dbReference type="CDD" id="cd22160">
    <property type="entry name" value="F-box_AtFBL13-like"/>
    <property type="match status" value="4"/>
</dbReference>
<evidence type="ECO:0000313" key="4">
    <source>
        <dbReference type="Proteomes" id="UP000824890"/>
    </source>
</evidence>
<dbReference type="Pfam" id="PF24758">
    <property type="entry name" value="LRR_At5g56370"/>
    <property type="match status" value="2"/>
</dbReference>
<dbReference type="Pfam" id="PF00646">
    <property type="entry name" value="F-box"/>
    <property type="match status" value="4"/>
</dbReference>
<feature type="region of interest" description="Disordered" evidence="1">
    <location>
        <begin position="1288"/>
        <end position="1319"/>
    </location>
</feature>
<dbReference type="PROSITE" id="PS50181">
    <property type="entry name" value="FBOX"/>
    <property type="match status" value="3"/>
</dbReference>
<dbReference type="PANTHER" id="PTHR31900">
    <property type="entry name" value="F-BOX/RNI SUPERFAMILY PROTEIN-RELATED"/>
    <property type="match status" value="1"/>
</dbReference>
<evidence type="ECO:0000259" key="2">
    <source>
        <dbReference type="PROSITE" id="PS50181"/>
    </source>
</evidence>
<evidence type="ECO:0000313" key="3">
    <source>
        <dbReference type="EMBL" id="KAH0921696.1"/>
    </source>
</evidence>
<feature type="domain" description="F-box" evidence="2">
    <location>
        <begin position="1004"/>
        <end position="1040"/>
    </location>
</feature>
<dbReference type="SUPFAM" id="SSF81383">
    <property type="entry name" value="F-box domain"/>
    <property type="match status" value="4"/>
</dbReference>
<name>A0ABQ8CZJ1_BRANA</name>
<dbReference type="SMART" id="SM00256">
    <property type="entry name" value="FBOX"/>
    <property type="match status" value="4"/>
</dbReference>
<organism evidence="3 4">
    <name type="scientific">Brassica napus</name>
    <name type="common">Rape</name>
    <dbReference type="NCBI Taxonomy" id="3708"/>
    <lineage>
        <taxon>Eukaryota</taxon>
        <taxon>Viridiplantae</taxon>
        <taxon>Streptophyta</taxon>
        <taxon>Embryophyta</taxon>
        <taxon>Tracheophyta</taxon>
        <taxon>Spermatophyta</taxon>
        <taxon>Magnoliopsida</taxon>
        <taxon>eudicotyledons</taxon>
        <taxon>Gunneridae</taxon>
        <taxon>Pentapetalae</taxon>
        <taxon>rosids</taxon>
        <taxon>malvids</taxon>
        <taxon>Brassicales</taxon>
        <taxon>Brassicaceae</taxon>
        <taxon>Brassiceae</taxon>
        <taxon>Brassica</taxon>
    </lineage>
</organism>
<dbReference type="InterPro" id="IPR032675">
    <property type="entry name" value="LRR_dom_sf"/>
</dbReference>
<dbReference type="PANTHER" id="PTHR31900:SF33">
    <property type="entry name" value="PROTEIN WITH RNI-LIKE_FBD-LIKE DOMAIN"/>
    <property type="match status" value="1"/>
</dbReference>
<dbReference type="InterPro" id="IPR013101">
    <property type="entry name" value="LRR_PRU1-like"/>
</dbReference>
<dbReference type="InterPro" id="IPR001810">
    <property type="entry name" value="F-box_dom"/>
</dbReference>
<comment type="caution">
    <text evidence="3">The sequence shown here is derived from an EMBL/GenBank/DDBJ whole genome shotgun (WGS) entry which is preliminary data.</text>
</comment>
<dbReference type="Gene3D" id="1.20.1280.50">
    <property type="match status" value="1"/>
</dbReference>
<proteinExistence type="predicted"/>
<sequence>MCPFRKSKRSQCRLLRRRTESFFLNSVRMDGERSVKENQMNSYTLSDLDDFLLCKILTGFPTKESVRTSVLSKRWRNLWLSVPALDLDSSDFSDDDVVMGLVDRFLCSENKQQLERFRLKYWAYHQFRSRFKSCIDAVTARSILQFNVENSVDYDELVEMPPSFYSCERVVNIKLRRVFLDHPESVSLPCLKTMHLERVKYDGDSTLETLISSCPALEALTIFRGANDNLIDVSVRVPLGPDNSSKITMLREFLTKLSTVKEMKISSDTLDVIHDYCEMEQLPQLSNLSFLHACFQETTWEMLPTFLESCPNLRSFFLRLNWDPRRLVDLSSVPRCLQSSLEVVELETPHIIYKKRERTSIKGTSSKMKLAKYFLENCGALKELTVSRSFSYIINQIMSIPRRSTGCEFFTFPRKKQLLVNLDLRCVFLDHPESVSLPCVKIMHLWMVIYDGGDSTLETLISSCPVLEELTIVRCHDSLKAVIHGYCEMEQLPQFSNLSYLHACFEDTKWEMLPYLLQSCPNLCFVVLALDMDGETAVNENQRDSDSLSNLPDSLLCKILSDIPTKESVCTSVLSKRWRNLWLDVPALDLNSREFQDQDVFVSFMDRFVCSEDKHHLEIFKLKYQVYYLDTSRFKSWVARRRVHRFNASGLKSWMDDVASSRVRHLDTSRFKYWIDAVSRRRVRHLDVRNELDNGILKMPPSLYSCERLVNLDLYHVSLDHPESVSLPCVKIMHLEMVRYDDDSTLETLISSCPVLEELTISRDPYSDFLVAVRVHSHSLKSFKIVCERWVSDGHVVEIDAPRLERMTLSDHISENFIIHSIGPSAKVQIDVLFGEENGEPLEPVDSSKITMLRKFLTGLSTVSDMIISAATLNVIDGYCEMEQLPQFANLSYLHASFHETSWKMLPTFLKSCPNLHSVFLKYELLSETEQVGLSSVPQCFQSSLEFVRLETHGGVLRGTSSKIKLAKYFLENAAALRKLTLSSSFCNIIDEIKSIPRSSTGNFDRLSNLPDSLLCKILSDFPTKESVCTSVLSKRWKNLWLNVPALDLKIRDDDVFLSFMDRFLGSENEQHLEIFKLIYEELSIVRDANDSLVAVRVRSQSLKRFKIVCERYEIDGHAVAIDAPRLESMTLSDHMSEKIIIHSIGPSAMVDIDVLFGVLYAEPLGPDDSSKITMLREFLAGLSTVGDITISFDTINIIHDYCEMEQLPQFSNLSYLEACFEGTSWEMLPTLLESCPNLYSIILDFECLPETEQVDLSLAPQCFQSSLEYVELKTIDGVDIRKKERPPRGVSKLWSSPGTGSKEELDMDSETSVKENQRNFDRLSNLPDSLLCKILSDFSTKESVRTSVLSKRWRNLWLNVPVLDLDTRTFSDDDVFVSIMDRLCSENEQRFERFKLIYQLYEHDESRFESWIDAVTGRRILHLNVYNEFDDDDTLVKMPPSLYSCERLVNLSLRCVYLDHPESVTLPCVKIMHLEKVIYACDSTLETLISSCPVLEELTIVSDYNDSLEAVRVRSQSLKSFSIDCERDESEGHVVAIDAPRLECMTLNDHRSDSFIIHSIGPSAKVNIDVSFNGEDDEPLEPDDSSKITMLSKFLTGLSTVSHMTISADTLNVIHDYCEMEQLPKFSNLSYLEACFQDTKWEMLPALLESCPNLHSVVLEFDCLTKTEQVDLSLVPQCFKSSLEFVQLKTIDGVDMRKNETPLIGTPSKMKLAKYFLKNGAALKKLTLRESFCTFINQIKSIPRLSKGCEVVMD</sequence>
<protein>
    <recommendedName>
        <fullName evidence="2">F-box domain-containing protein</fullName>
    </recommendedName>
</protein>
<dbReference type="InterPro" id="IPR053781">
    <property type="entry name" value="F-box_AtFBL13-like"/>
</dbReference>
<dbReference type="SUPFAM" id="SSF52047">
    <property type="entry name" value="RNI-like"/>
    <property type="match status" value="4"/>
</dbReference>
<feature type="domain" description="F-box" evidence="2">
    <location>
        <begin position="545"/>
        <end position="598"/>
    </location>
</feature>
<dbReference type="Gene3D" id="3.80.10.10">
    <property type="entry name" value="Ribonuclease Inhibitor"/>
    <property type="match status" value="3"/>
</dbReference>
<reference evidence="3 4" key="1">
    <citation type="submission" date="2021-05" db="EMBL/GenBank/DDBJ databases">
        <title>Genome Assembly of Synthetic Allotetraploid Brassica napus Reveals Homoeologous Exchanges between Subgenomes.</title>
        <authorList>
            <person name="Davis J.T."/>
        </authorList>
    </citation>
    <scope>NUCLEOTIDE SEQUENCE [LARGE SCALE GENOMIC DNA]</scope>
    <source>
        <strain evidence="4">cv. Da-Ae</strain>
        <tissue evidence="3">Seedling</tissue>
    </source>
</reference>